<dbReference type="SMART" id="SM00225">
    <property type="entry name" value="BTB"/>
    <property type="match status" value="1"/>
</dbReference>
<evidence type="ECO:0000313" key="2">
    <source>
        <dbReference type="EMBL" id="TFK48561.1"/>
    </source>
</evidence>
<accession>A0A5C3N476</accession>
<dbReference type="SUPFAM" id="SSF54695">
    <property type="entry name" value="POZ domain"/>
    <property type="match status" value="1"/>
</dbReference>
<keyword evidence="3" id="KW-1185">Reference proteome</keyword>
<gene>
    <name evidence="2" type="ORF">OE88DRAFT_1664459</name>
</gene>
<dbReference type="InterPro" id="IPR000210">
    <property type="entry name" value="BTB/POZ_dom"/>
</dbReference>
<dbReference type="Pfam" id="PF00651">
    <property type="entry name" value="BTB"/>
    <property type="match status" value="1"/>
</dbReference>
<dbReference type="InterPro" id="IPR011333">
    <property type="entry name" value="SKP1/BTB/POZ_sf"/>
</dbReference>
<dbReference type="Proteomes" id="UP000305948">
    <property type="component" value="Unassembled WGS sequence"/>
</dbReference>
<name>A0A5C3N476_9AGAM</name>
<evidence type="ECO:0000259" key="1">
    <source>
        <dbReference type="PROSITE" id="PS50097"/>
    </source>
</evidence>
<proteinExistence type="predicted"/>
<dbReference type="EMBL" id="ML213519">
    <property type="protein sequence ID" value="TFK48561.1"/>
    <property type="molecule type" value="Genomic_DNA"/>
</dbReference>
<evidence type="ECO:0000313" key="3">
    <source>
        <dbReference type="Proteomes" id="UP000305948"/>
    </source>
</evidence>
<feature type="domain" description="BTB" evidence="1">
    <location>
        <begin position="93"/>
        <end position="165"/>
    </location>
</feature>
<dbReference type="OrthoDB" id="3357985at2759"/>
<dbReference type="PROSITE" id="PS50097">
    <property type="entry name" value="BTB"/>
    <property type="match status" value="1"/>
</dbReference>
<protein>
    <recommendedName>
        <fullName evidence="1">BTB domain-containing protein</fullName>
    </recommendedName>
</protein>
<organism evidence="2 3">
    <name type="scientific">Heliocybe sulcata</name>
    <dbReference type="NCBI Taxonomy" id="5364"/>
    <lineage>
        <taxon>Eukaryota</taxon>
        <taxon>Fungi</taxon>
        <taxon>Dikarya</taxon>
        <taxon>Basidiomycota</taxon>
        <taxon>Agaricomycotina</taxon>
        <taxon>Agaricomycetes</taxon>
        <taxon>Gloeophyllales</taxon>
        <taxon>Gloeophyllaceae</taxon>
        <taxon>Heliocybe</taxon>
    </lineage>
</organism>
<dbReference type="AlphaFoldDB" id="A0A5C3N476"/>
<dbReference type="CDD" id="cd18186">
    <property type="entry name" value="BTB_POZ_ZBTB_KLHL-like"/>
    <property type="match status" value="1"/>
</dbReference>
<dbReference type="Gene3D" id="3.30.710.10">
    <property type="entry name" value="Potassium Channel Kv1.1, Chain A"/>
    <property type="match status" value="1"/>
</dbReference>
<reference evidence="2 3" key="1">
    <citation type="journal article" date="2019" name="Nat. Ecol. Evol.">
        <title>Megaphylogeny resolves global patterns of mushroom evolution.</title>
        <authorList>
            <person name="Varga T."/>
            <person name="Krizsan K."/>
            <person name="Foldi C."/>
            <person name="Dima B."/>
            <person name="Sanchez-Garcia M."/>
            <person name="Sanchez-Ramirez S."/>
            <person name="Szollosi G.J."/>
            <person name="Szarkandi J.G."/>
            <person name="Papp V."/>
            <person name="Albert L."/>
            <person name="Andreopoulos W."/>
            <person name="Angelini C."/>
            <person name="Antonin V."/>
            <person name="Barry K.W."/>
            <person name="Bougher N.L."/>
            <person name="Buchanan P."/>
            <person name="Buyck B."/>
            <person name="Bense V."/>
            <person name="Catcheside P."/>
            <person name="Chovatia M."/>
            <person name="Cooper J."/>
            <person name="Damon W."/>
            <person name="Desjardin D."/>
            <person name="Finy P."/>
            <person name="Geml J."/>
            <person name="Haridas S."/>
            <person name="Hughes K."/>
            <person name="Justo A."/>
            <person name="Karasinski D."/>
            <person name="Kautmanova I."/>
            <person name="Kiss B."/>
            <person name="Kocsube S."/>
            <person name="Kotiranta H."/>
            <person name="LaButti K.M."/>
            <person name="Lechner B.E."/>
            <person name="Liimatainen K."/>
            <person name="Lipzen A."/>
            <person name="Lukacs Z."/>
            <person name="Mihaltcheva S."/>
            <person name="Morgado L.N."/>
            <person name="Niskanen T."/>
            <person name="Noordeloos M.E."/>
            <person name="Ohm R.A."/>
            <person name="Ortiz-Santana B."/>
            <person name="Ovrebo C."/>
            <person name="Racz N."/>
            <person name="Riley R."/>
            <person name="Savchenko A."/>
            <person name="Shiryaev A."/>
            <person name="Soop K."/>
            <person name="Spirin V."/>
            <person name="Szebenyi C."/>
            <person name="Tomsovsky M."/>
            <person name="Tulloss R.E."/>
            <person name="Uehling J."/>
            <person name="Grigoriev I.V."/>
            <person name="Vagvolgyi C."/>
            <person name="Papp T."/>
            <person name="Martin F.M."/>
            <person name="Miettinen O."/>
            <person name="Hibbett D.S."/>
            <person name="Nagy L.G."/>
        </authorList>
    </citation>
    <scope>NUCLEOTIDE SEQUENCE [LARGE SCALE GENOMIC DNA]</scope>
    <source>
        <strain evidence="2 3">OMC1185</strain>
    </source>
</reference>
<sequence length="389" mass="43048">MQTQLAVVHTEDKPRSHRGDLEGKRCMHAFFISRPAARVIWVYLDVEGYASSPDAFEPLSQSVPASALNLNCSSNSAMAVYRPAGTPFNHESADVILRSTDNVDFRVHKGILAIASPFFSDMFALGKGAGEPAKPVSSEDSDGLEVIPMMAEDSEVLDKLLRFSYPVSPPALHTLDELKPVLTAALKYQFELAVECLRSTLVSSTFLSKEPLRVFAIARQHGLDKETSVVAPYVLRQGLPGPFVDELKEIPASALHRLWELQRRCSSLTVSLATDFKWLSTTKGIDKRWVFFRCSCSASDVTLSIDGQDMVPRAWWKAYMQRAEMALRNNQSATSVTSSAILWPTLKAMANCTFCGSGQGMDDIRAFSEVFAREIDKTVLEIAEGIKWD</sequence>